<dbReference type="Gene3D" id="3.40.630.30">
    <property type="match status" value="1"/>
</dbReference>
<dbReference type="InterPro" id="IPR000182">
    <property type="entry name" value="GNAT_dom"/>
</dbReference>
<evidence type="ECO:0000313" key="4">
    <source>
        <dbReference type="Proteomes" id="UP000799424"/>
    </source>
</evidence>
<proteinExistence type="predicted"/>
<dbReference type="Pfam" id="PF13508">
    <property type="entry name" value="Acetyltransf_7"/>
    <property type="match status" value="1"/>
</dbReference>
<dbReference type="PANTHER" id="PTHR42791:SF2">
    <property type="entry name" value="N-ACETYLTRANSFERASE DOMAIN-CONTAINING PROTEIN"/>
    <property type="match status" value="1"/>
</dbReference>
<feature type="domain" description="N-acetyltransferase" evidence="2">
    <location>
        <begin position="178"/>
        <end position="232"/>
    </location>
</feature>
<accession>A0A6A6ZCJ1</accession>
<evidence type="ECO:0000313" key="3">
    <source>
        <dbReference type="EMBL" id="KAF2818750.1"/>
    </source>
</evidence>
<dbReference type="GO" id="GO:0016747">
    <property type="term" value="F:acyltransferase activity, transferring groups other than amino-acyl groups"/>
    <property type="evidence" value="ECO:0007669"/>
    <property type="project" value="InterPro"/>
</dbReference>
<reference evidence="3" key="1">
    <citation type="journal article" date="2020" name="Stud. Mycol.">
        <title>101 Dothideomycetes genomes: a test case for predicting lifestyles and emergence of pathogens.</title>
        <authorList>
            <person name="Haridas S."/>
            <person name="Albert R."/>
            <person name="Binder M."/>
            <person name="Bloem J."/>
            <person name="Labutti K."/>
            <person name="Salamov A."/>
            <person name="Andreopoulos B."/>
            <person name="Baker S."/>
            <person name="Barry K."/>
            <person name="Bills G."/>
            <person name="Bluhm B."/>
            <person name="Cannon C."/>
            <person name="Castanera R."/>
            <person name="Culley D."/>
            <person name="Daum C."/>
            <person name="Ezra D."/>
            <person name="Gonzalez J."/>
            <person name="Henrissat B."/>
            <person name="Kuo A."/>
            <person name="Liang C."/>
            <person name="Lipzen A."/>
            <person name="Lutzoni F."/>
            <person name="Magnuson J."/>
            <person name="Mondo S."/>
            <person name="Nolan M."/>
            <person name="Ohm R."/>
            <person name="Pangilinan J."/>
            <person name="Park H.-J."/>
            <person name="Ramirez L."/>
            <person name="Alfaro M."/>
            <person name="Sun H."/>
            <person name="Tritt A."/>
            <person name="Yoshinaga Y."/>
            <person name="Zwiers L.-H."/>
            <person name="Turgeon B."/>
            <person name="Goodwin S."/>
            <person name="Spatafora J."/>
            <person name="Crous P."/>
            <person name="Grigoriev I."/>
        </authorList>
    </citation>
    <scope>NUCLEOTIDE SEQUENCE</scope>
    <source>
        <strain evidence="3">CBS 113818</strain>
    </source>
</reference>
<dbReference type="InterPro" id="IPR016181">
    <property type="entry name" value="Acyl_CoA_acyltransferase"/>
</dbReference>
<dbReference type="AlphaFoldDB" id="A0A6A6ZCJ1"/>
<gene>
    <name evidence="3" type="ORF">CC86DRAFT_336622</name>
</gene>
<dbReference type="SUPFAM" id="SSF55729">
    <property type="entry name" value="Acyl-CoA N-acyltransferases (Nat)"/>
    <property type="match status" value="1"/>
</dbReference>
<dbReference type="OrthoDB" id="196847at2759"/>
<organism evidence="3 4">
    <name type="scientific">Ophiobolus disseminans</name>
    <dbReference type="NCBI Taxonomy" id="1469910"/>
    <lineage>
        <taxon>Eukaryota</taxon>
        <taxon>Fungi</taxon>
        <taxon>Dikarya</taxon>
        <taxon>Ascomycota</taxon>
        <taxon>Pezizomycotina</taxon>
        <taxon>Dothideomycetes</taxon>
        <taxon>Pleosporomycetidae</taxon>
        <taxon>Pleosporales</taxon>
        <taxon>Pleosporineae</taxon>
        <taxon>Phaeosphaeriaceae</taxon>
        <taxon>Ophiobolus</taxon>
    </lineage>
</organism>
<dbReference type="CDD" id="cd04301">
    <property type="entry name" value="NAT_SF"/>
    <property type="match status" value="1"/>
</dbReference>
<name>A0A6A6ZCJ1_9PLEO</name>
<dbReference type="Proteomes" id="UP000799424">
    <property type="component" value="Unassembled WGS sequence"/>
</dbReference>
<protein>
    <recommendedName>
        <fullName evidence="2">N-acetyltransferase domain-containing protein</fullName>
    </recommendedName>
</protein>
<dbReference type="EMBL" id="MU006249">
    <property type="protein sequence ID" value="KAF2818750.1"/>
    <property type="molecule type" value="Genomic_DNA"/>
</dbReference>
<keyword evidence="4" id="KW-1185">Reference proteome</keyword>
<dbReference type="InterPro" id="IPR052523">
    <property type="entry name" value="Trichothecene_AcTrans"/>
</dbReference>
<evidence type="ECO:0000259" key="2">
    <source>
        <dbReference type="Pfam" id="PF13508"/>
    </source>
</evidence>
<feature type="region of interest" description="Disordered" evidence="1">
    <location>
        <begin position="247"/>
        <end position="268"/>
    </location>
</feature>
<sequence length="268" mass="29866">MSPYKAEFIKVDGIPEGYAQTTPVEPGKRLPDGDVRIEVCGEGDADMIAEGFYTTFPEIFWTRREPVALRPSLEIRKSRLSARLRPTLSIPTIKWIKAVQTSTGEVMGLACWSLPSNPIYNHFMRSATTFYNLRSKIPYTDAEIESHWSHVDPSAWEDDMARLDQERRDVMGSEPHWFLAPLLVWPGFQGRGVGKKLLEWAMEKADAAVPPTPMYLESAITARGVYLHCGFVPTGTVSMVRRGPGVVKEGDGAEGQEGVLQENAEAKP</sequence>
<evidence type="ECO:0000256" key="1">
    <source>
        <dbReference type="SAM" id="MobiDB-lite"/>
    </source>
</evidence>
<dbReference type="PANTHER" id="PTHR42791">
    <property type="entry name" value="GNAT FAMILY ACETYLTRANSFERASE"/>
    <property type="match status" value="1"/>
</dbReference>